<dbReference type="SUPFAM" id="SSF53756">
    <property type="entry name" value="UDP-Glycosyltransferase/glycogen phosphorylase"/>
    <property type="match status" value="1"/>
</dbReference>
<keyword evidence="5" id="KW-1185">Reference proteome</keyword>
<accession>A0AAD5C617</accession>
<dbReference type="InterPro" id="IPR002213">
    <property type="entry name" value="UDP_glucos_trans"/>
</dbReference>
<evidence type="ECO:0000256" key="2">
    <source>
        <dbReference type="ARBA" id="ARBA00022679"/>
    </source>
</evidence>
<sequence length="466" mass="52630">MAKPHVLIIPYPSQGHVIPAMELARRLVNDRVKVTFVNTEVIQKVVTRNWVEKDGCEDLMKMVSIPDGLEPWEDRNEHGKVNQAILESMPSKLEELIMTINEEDDNKITCVIADCWISWSLGVAKKMGIRRATFCPASTATLAIMMSIQKLIDDGFIDKNGTPQNSGMIRLAETMPPIKPETLIWTSLHDSTSVEVHFQNCVKQLQDSKLAKWFICNSAVELEPAAFSLFPQLLPVGPLLASSRLANQEGHFWQEDLSCLAWLDQQPVYSVIYIAFGSFTDFNQTQFKELALGLELSNKPFLWVVRPGMTKESTTSYPDGYMDRVGSRGRIVSWAPQQKVLAHPSIACFMSHCGWNSTLEGVTNGLPFLCWPYFCDQYYNESYICDIWKTGLGFDKDETGVITREEIKGKVEQLLSDTTFKCKALDIKETLANSVREGGRSHKNLTKFIEWIQAGEAKVNDQNDFV</sequence>
<dbReference type="PANTHER" id="PTHR11926">
    <property type="entry name" value="GLUCOSYL/GLUCURONOSYL TRANSFERASES"/>
    <property type="match status" value="1"/>
</dbReference>
<keyword evidence="2" id="KW-0808">Transferase</keyword>
<dbReference type="Gene3D" id="3.40.50.2000">
    <property type="entry name" value="Glycogen Phosphorylase B"/>
    <property type="match status" value="2"/>
</dbReference>
<dbReference type="EMBL" id="JAMZMK010009566">
    <property type="protein sequence ID" value="KAI7735113.1"/>
    <property type="molecule type" value="Genomic_DNA"/>
</dbReference>
<dbReference type="FunFam" id="3.40.50.2000:FF:000061">
    <property type="entry name" value="UDP-glycosyltransferase 83A1"/>
    <property type="match status" value="1"/>
</dbReference>
<dbReference type="PROSITE" id="PS50222">
    <property type="entry name" value="EF_HAND_2"/>
    <property type="match status" value="1"/>
</dbReference>
<dbReference type="GO" id="GO:0005509">
    <property type="term" value="F:calcium ion binding"/>
    <property type="evidence" value="ECO:0007669"/>
    <property type="project" value="InterPro"/>
</dbReference>
<evidence type="ECO:0000313" key="4">
    <source>
        <dbReference type="EMBL" id="KAI7735113.1"/>
    </source>
</evidence>
<dbReference type="Pfam" id="PF00201">
    <property type="entry name" value="UDPGT"/>
    <property type="match status" value="1"/>
</dbReference>
<protein>
    <recommendedName>
        <fullName evidence="3">EF-hand domain-containing protein</fullName>
    </recommendedName>
</protein>
<dbReference type="GO" id="GO:0080044">
    <property type="term" value="F:quercetin 7-O-glucosyltransferase activity"/>
    <property type="evidence" value="ECO:0007669"/>
    <property type="project" value="TreeGrafter"/>
</dbReference>
<dbReference type="AlphaFoldDB" id="A0AAD5C617"/>
<organism evidence="4 5">
    <name type="scientific">Ambrosia artemisiifolia</name>
    <name type="common">Common ragweed</name>
    <dbReference type="NCBI Taxonomy" id="4212"/>
    <lineage>
        <taxon>Eukaryota</taxon>
        <taxon>Viridiplantae</taxon>
        <taxon>Streptophyta</taxon>
        <taxon>Embryophyta</taxon>
        <taxon>Tracheophyta</taxon>
        <taxon>Spermatophyta</taxon>
        <taxon>Magnoliopsida</taxon>
        <taxon>eudicotyledons</taxon>
        <taxon>Gunneridae</taxon>
        <taxon>Pentapetalae</taxon>
        <taxon>asterids</taxon>
        <taxon>campanulids</taxon>
        <taxon>Asterales</taxon>
        <taxon>Asteraceae</taxon>
        <taxon>Asteroideae</taxon>
        <taxon>Heliantheae alliance</taxon>
        <taxon>Heliantheae</taxon>
        <taxon>Ambrosia</taxon>
    </lineage>
</organism>
<dbReference type="PROSITE" id="PS00018">
    <property type="entry name" value="EF_HAND_1"/>
    <property type="match status" value="1"/>
</dbReference>
<dbReference type="InterPro" id="IPR018247">
    <property type="entry name" value="EF_Hand_1_Ca_BS"/>
</dbReference>
<dbReference type="FunFam" id="3.40.50.2000:FF:000108">
    <property type="entry name" value="UDP-glycosyltransferase 83A1"/>
    <property type="match status" value="1"/>
</dbReference>
<dbReference type="PANTHER" id="PTHR11926:SF1412">
    <property type="entry name" value="UDP-GLYCOSYLTRANSFERASE 83A1-LIKE"/>
    <property type="match status" value="1"/>
</dbReference>
<dbReference type="CDD" id="cd03784">
    <property type="entry name" value="GT1_Gtf-like"/>
    <property type="match status" value="1"/>
</dbReference>
<evidence type="ECO:0000313" key="5">
    <source>
        <dbReference type="Proteomes" id="UP001206925"/>
    </source>
</evidence>
<comment type="caution">
    <text evidence="4">The sequence shown here is derived from an EMBL/GenBank/DDBJ whole genome shotgun (WGS) entry which is preliminary data.</text>
</comment>
<reference evidence="4" key="1">
    <citation type="submission" date="2022-06" db="EMBL/GenBank/DDBJ databases">
        <title>Uncovering the hologenomic basis of an extraordinary plant invasion.</title>
        <authorList>
            <person name="Bieker V.C."/>
            <person name="Martin M.D."/>
            <person name="Gilbert T."/>
            <person name="Hodgins K."/>
            <person name="Battlay P."/>
            <person name="Petersen B."/>
            <person name="Wilson J."/>
        </authorList>
    </citation>
    <scope>NUCLEOTIDE SEQUENCE</scope>
    <source>
        <strain evidence="4">AA19_3_7</strain>
        <tissue evidence="4">Leaf</tissue>
    </source>
</reference>
<gene>
    <name evidence="4" type="ORF">M8C21_033772</name>
</gene>
<dbReference type="InterPro" id="IPR002048">
    <property type="entry name" value="EF_hand_dom"/>
</dbReference>
<dbReference type="GO" id="GO:0080043">
    <property type="term" value="F:quercetin 3-O-glucosyltransferase activity"/>
    <property type="evidence" value="ECO:0007669"/>
    <property type="project" value="TreeGrafter"/>
</dbReference>
<proteinExistence type="inferred from homology"/>
<feature type="domain" description="EF-hand" evidence="3">
    <location>
        <begin position="394"/>
        <end position="417"/>
    </location>
</feature>
<dbReference type="Proteomes" id="UP001206925">
    <property type="component" value="Unassembled WGS sequence"/>
</dbReference>
<comment type="similarity">
    <text evidence="1">Belongs to the UDP-glycosyltransferase family.</text>
</comment>
<evidence type="ECO:0000259" key="3">
    <source>
        <dbReference type="PROSITE" id="PS50222"/>
    </source>
</evidence>
<name>A0AAD5C617_AMBAR</name>
<evidence type="ECO:0000256" key="1">
    <source>
        <dbReference type="ARBA" id="ARBA00009995"/>
    </source>
</evidence>